<dbReference type="NCBIfam" id="TIGR02193">
    <property type="entry name" value="heptsyl_trn_I"/>
    <property type="match status" value="1"/>
</dbReference>
<proteinExistence type="inferred from homology"/>
<feature type="region of interest" description="Disordered" evidence="14">
    <location>
        <begin position="325"/>
        <end position="344"/>
    </location>
</feature>
<evidence type="ECO:0000256" key="14">
    <source>
        <dbReference type="SAM" id="MobiDB-lite"/>
    </source>
</evidence>
<dbReference type="Gene3D" id="3.40.50.2000">
    <property type="entry name" value="Glycogen Phosphorylase B"/>
    <property type="match status" value="2"/>
</dbReference>
<comment type="pathway">
    <text evidence="2">Bacterial outer membrane biogenesis; LPS core biosynthesis.</text>
</comment>
<keyword evidence="3" id="KW-1003">Cell membrane</keyword>
<evidence type="ECO:0000313" key="16">
    <source>
        <dbReference type="Proteomes" id="UP001082899"/>
    </source>
</evidence>
<evidence type="ECO:0000256" key="4">
    <source>
        <dbReference type="ARBA" id="ARBA00022519"/>
    </source>
</evidence>
<comment type="caution">
    <text evidence="15">The sequence shown here is derived from an EMBL/GenBank/DDBJ whole genome shotgun (WGS) entry which is preliminary data.</text>
</comment>
<evidence type="ECO:0000313" key="15">
    <source>
        <dbReference type="EMBL" id="MCY0389443.1"/>
    </source>
</evidence>
<keyword evidence="6" id="KW-0808">Transferase</keyword>
<comment type="catalytic activity">
    <reaction evidence="13">
        <text>an alpha-Kdo-(2-&gt;4)-alpha-Kdo-(2-&gt;6)-lipid A + ADP-L-glycero-beta-D-manno-heptose = an L-alpha-D-Hep-(1-&gt;5)-[alpha-Kdo-(2-&gt;4)]-alpha-Kdo-(2-&gt;6)-lipid A + ADP + H(+)</text>
        <dbReference type="Rhea" id="RHEA:74067"/>
        <dbReference type="ChEBI" id="CHEBI:15378"/>
        <dbReference type="ChEBI" id="CHEBI:61506"/>
        <dbReference type="ChEBI" id="CHEBI:176431"/>
        <dbReference type="ChEBI" id="CHEBI:193068"/>
        <dbReference type="ChEBI" id="CHEBI:456216"/>
        <dbReference type="EC" id="2.4.99.23"/>
    </reaction>
</comment>
<evidence type="ECO:0000256" key="6">
    <source>
        <dbReference type="ARBA" id="ARBA00022679"/>
    </source>
</evidence>
<dbReference type="CDD" id="cd03789">
    <property type="entry name" value="GT9_LPS_heptosyltransferase"/>
    <property type="match status" value="1"/>
</dbReference>
<evidence type="ECO:0000256" key="12">
    <source>
        <dbReference type="ARBA" id="ARBA00044330"/>
    </source>
</evidence>
<evidence type="ECO:0000256" key="8">
    <source>
        <dbReference type="ARBA" id="ARBA00023136"/>
    </source>
</evidence>
<dbReference type="EMBL" id="JAPMXC010000010">
    <property type="protein sequence ID" value="MCY0389443.1"/>
    <property type="molecule type" value="Genomic_DNA"/>
</dbReference>
<dbReference type="InterPro" id="IPR002201">
    <property type="entry name" value="Glyco_trans_9"/>
</dbReference>
<dbReference type="SUPFAM" id="SSF53756">
    <property type="entry name" value="UDP-Glycosyltransferase/glycogen phosphorylase"/>
    <property type="match status" value="1"/>
</dbReference>
<evidence type="ECO:0000256" key="1">
    <source>
        <dbReference type="ARBA" id="ARBA00004515"/>
    </source>
</evidence>
<organism evidence="15 16">
    <name type="scientific">Robbsia betulipollinis</name>
    <dbReference type="NCBI Taxonomy" id="2981849"/>
    <lineage>
        <taxon>Bacteria</taxon>
        <taxon>Pseudomonadati</taxon>
        <taxon>Pseudomonadota</taxon>
        <taxon>Betaproteobacteria</taxon>
        <taxon>Burkholderiales</taxon>
        <taxon>Burkholderiaceae</taxon>
        <taxon>Robbsia</taxon>
    </lineage>
</organism>
<evidence type="ECO:0000256" key="13">
    <source>
        <dbReference type="ARBA" id="ARBA00049201"/>
    </source>
</evidence>
<keyword evidence="7" id="KW-0448">Lipopolysaccharide biosynthesis</keyword>
<dbReference type="InterPro" id="IPR051199">
    <property type="entry name" value="LPS_LOS_Heptosyltrfase"/>
</dbReference>
<keyword evidence="5" id="KW-0328">Glycosyltransferase</keyword>
<dbReference type="Proteomes" id="UP001082899">
    <property type="component" value="Unassembled WGS sequence"/>
</dbReference>
<dbReference type="PANTHER" id="PTHR30160:SF19">
    <property type="entry name" value="LIPOPOLYSACCHARIDE HEPTOSYLTRANSFERASE 1"/>
    <property type="match status" value="1"/>
</dbReference>
<keyword evidence="4" id="KW-0997">Cell inner membrane</keyword>
<dbReference type="InterPro" id="IPR011908">
    <property type="entry name" value="LipoPS_heptosylTferase-I"/>
</dbReference>
<reference evidence="15" key="1">
    <citation type="submission" date="2022-11" db="EMBL/GenBank/DDBJ databases">
        <title>Robbsia betulipollinis sp. nov., isolated from pollen of birch (Betula pendula).</title>
        <authorList>
            <person name="Shi H."/>
            <person name="Ambika Manirajan B."/>
            <person name="Ratering S."/>
            <person name="Geissler-Plaum R."/>
            <person name="Schnell S."/>
        </authorList>
    </citation>
    <scope>NUCLEOTIDE SEQUENCE</scope>
    <source>
        <strain evidence="15">Bb-Pol-6</strain>
    </source>
</reference>
<dbReference type="PANTHER" id="PTHR30160">
    <property type="entry name" value="TETRAACYLDISACCHARIDE 4'-KINASE-RELATED"/>
    <property type="match status" value="1"/>
</dbReference>
<evidence type="ECO:0000256" key="3">
    <source>
        <dbReference type="ARBA" id="ARBA00022475"/>
    </source>
</evidence>
<comment type="subcellular location">
    <subcellularLocation>
        <location evidence="1">Cell inner membrane</location>
        <topology evidence="1">Peripheral membrane protein</topology>
        <orientation evidence="1">Cytoplasmic side</orientation>
    </subcellularLocation>
</comment>
<keyword evidence="16" id="KW-1185">Reference proteome</keyword>
<evidence type="ECO:0000256" key="10">
    <source>
        <dbReference type="ARBA" id="ARBA00044041"/>
    </source>
</evidence>
<accession>A0ABT3ZSA9</accession>
<gene>
    <name evidence="15" type="primary">waaC</name>
    <name evidence="15" type="ORF">OVY01_20055</name>
</gene>
<protein>
    <recommendedName>
        <fullName evidence="11">Lipopolysaccharide heptosyltransferase 1</fullName>
        <ecNumber evidence="10">2.4.99.23</ecNumber>
    </recommendedName>
    <alternativeName>
        <fullName evidence="12">ADP-heptose:lipopolysaccharide heptosyltransferase I</fullName>
    </alternativeName>
</protein>
<evidence type="ECO:0000256" key="7">
    <source>
        <dbReference type="ARBA" id="ARBA00022985"/>
    </source>
</evidence>
<comment type="similarity">
    <text evidence="9">Belongs to the glycosyltransferase 9 family.</text>
</comment>
<evidence type="ECO:0000256" key="9">
    <source>
        <dbReference type="ARBA" id="ARBA00043995"/>
    </source>
</evidence>
<evidence type="ECO:0000256" key="5">
    <source>
        <dbReference type="ARBA" id="ARBA00022676"/>
    </source>
</evidence>
<dbReference type="Pfam" id="PF01075">
    <property type="entry name" value="Glyco_transf_9"/>
    <property type="match status" value="1"/>
</dbReference>
<name>A0ABT3ZSA9_9BURK</name>
<keyword evidence="8" id="KW-0472">Membrane</keyword>
<evidence type="ECO:0000256" key="11">
    <source>
        <dbReference type="ARBA" id="ARBA00044190"/>
    </source>
</evidence>
<evidence type="ECO:0000256" key="2">
    <source>
        <dbReference type="ARBA" id="ARBA00004713"/>
    </source>
</evidence>
<sequence>MKRILIVKITSLGDVVLAQPVVADLRRAYPGVVIDWATDAAFAEIPGWNPGVSRVHRAPLRQFKRLRNRAGAMAILQSVQALRTHRYDAVLDIHGAYKSAIVAFLARARRRYGYESKALGERGAGFAYSHRMHRPSGIGAVEGMRASVANTLGYTLEPTPDFGLVVPAATAADTVPPLPPRTALFLHGASKDEKNWPIAHWVATGQALARQGIAVALLWNSDAEHTRALAIAAEIPQATVLPRLTLSECARVIASAALVIGVDTGLTHLAHAFRRPSVMIFLATSRNHFGIDAPGSAISLGDRGQCPTPEAVLAAAHEVLAGTADARSLPTATPGPAAVPPQPS</sequence>
<dbReference type="EC" id="2.4.99.23" evidence="10"/>
<dbReference type="RefSeq" id="WP_267849343.1">
    <property type="nucleotide sequence ID" value="NZ_JAPMXC010000010.1"/>
</dbReference>